<keyword evidence="11" id="KW-1185">Reference proteome</keyword>
<dbReference type="InterPro" id="IPR003959">
    <property type="entry name" value="ATPase_AAA_core"/>
</dbReference>
<dbReference type="Pfam" id="PF22608">
    <property type="entry name" value="DNAX_ATPase_lid"/>
    <property type="match status" value="1"/>
</dbReference>
<dbReference type="SMART" id="SM00382">
    <property type="entry name" value="AAA"/>
    <property type="match status" value="1"/>
</dbReference>
<evidence type="ECO:0000256" key="8">
    <source>
        <dbReference type="SAM" id="Coils"/>
    </source>
</evidence>
<dbReference type="Pfam" id="PF00004">
    <property type="entry name" value="AAA"/>
    <property type="match status" value="1"/>
</dbReference>
<keyword evidence="4 7" id="KW-0547">Nucleotide-binding</keyword>
<gene>
    <name evidence="7 10" type="primary">rfcL</name>
    <name evidence="10" type="ORF">SVXNc_0834</name>
</gene>
<dbReference type="InterPro" id="IPR003593">
    <property type="entry name" value="AAA+_ATPase"/>
</dbReference>
<evidence type="ECO:0000256" key="6">
    <source>
        <dbReference type="ARBA" id="ARBA00032141"/>
    </source>
</evidence>
<dbReference type="NCBIfam" id="NF003229">
    <property type="entry name" value="PRK04195.1-5"/>
    <property type="match status" value="1"/>
</dbReference>
<dbReference type="HAMAP" id="MF_01508">
    <property type="entry name" value="RfcL"/>
    <property type="match status" value="1"/>
</dbReference>
<keyword evidence="3 7" id="KW-0235">DNA replication</keyword>
<dbReference type="InterPro" id="IPR027417">
    <property type="entry name" value="P-loop_NTPase"/>
</dbReference>
<dbReference type="CDD" id="cd00009">
    <property type="entry name" value="AAA"/>
    <property type="match status" value="1"/>
</dbReference>
<evidence type="ECO:0000256" key="1">
    <source>
        <dbReference type="ARBA" id="ARBA00006878"/>
    </source>
</evidence>
<accession>A0ABY8CKJ1</accession>
<evidence type="ECO:0000256" key="2">
    <source>
        <dbReference type="ARBA" id="ARBA00014793"/>
    </source>
</evidence>
<keyword evidence="8" id="KW-0175">Coiled coil</keyword>
<dbReference type="GeneID" id="90590271"/>
<comment type="similarity">
    <text evidence="1 7">Belongs to the activator 1 small subunits family. RfcL subfamily.</text>
</comment>
<feature type="domain" description="AAA+ ATPase" evidence="9">
    <location>
        <begin position="34"/>
        <end position="154"/>
    </location>
</feature>
<evidence type="ECO:0000256" key="3">
    <source>
        <dbReference type="ARBA" id="ARBA00022705"/>
    </source>
</evidence>
<dbReference type="InterPro" id="IPR008921">
    <property type="entry name" value="DNA_pol3_clamp-load_cplx_C"/>
</dbReference>
<keyword evidence="5 7" id="KW-0067">ATP-binding</keyword>
<dbReference type="PANTHER" id="PTHR23389:SF6">
    <property type="entry name" value="REPLICATION FACTOR C SUBUNIT 1"/>
    <property type="match status" value="1"/>
</dbReference>
<dbReference type="InterPro" id="IPR023935">
    <property type="entry name" value="Rep_factor-C_lsu"/>
</dbReference>
<evidence type="ECO:0000313" key="10">
    <source>
        <dbReference type="EMBL" id="WEL19841.1"/>
    </source>
</evidence>
<dbReference type="CDD" id="cd18140">
    <property type="entry name" value="HLD_clamp_RFC"/>
    <property type="match status" value="1"/>
</dbReference>
<proteinExistence type="inferred from homology"/>
<evidence type="ECO:0000259" key="9">
    <source>
        <dbReference type="SMART" id="SM00382"/>
    </source>
</evidence>
<evidence type="ECO:0000256" key="7">
    <source>
        <dbReference type="HAMAP-Rule" id="MF_01508"/>
    </source>
</evidence>
<name>A0ABY8CKJ1_9ARCH</name>
<organism evidence="10 11">
    <name type="scientific">Candidatus Nanohalococcus occultus</name>
    <dbReference type="NCBI Taxonomy" id="2978047"/>
    <lineage>
        <taxon>Archaea</taxon>
        <taxon>Candidatus Nanohalarchaeota</taxon>
        <taxon>Candidatus Nanohalarchaeota incertae sedis</taxon>
        <taxon>Candidatus Nanohalococcus</taxon>
    </lineage>
</organism>
<evidence type="ECO:0000256" key="5">
    <source>
        <dbReference type="ARBA" id="ARBA00022840"/>
    </source>
</evidence>
<evidence type="ECO:0000313" key="11">
    <source>
        <dbReference type="Proteomes" id="UP001218034"/>
    </source>
</evidence>
<feature type="coiled-coil region" evidence="8">
    <location>
        <begin position="67"/>
        <end position="94"/>
    </location>
</feature>
<dbReference type="Proteomes" id="UP001218034">
    <property type="component" value="Chromosome"/>
</dbReference>
<reference evidence="10 11" key="1">
    <citation type="submission" date="2022-09" db="EMBL/GenBank/DDBJ databases">
        <title>Xylan utilization by haloarchaea-nanohaloarchaea associations.</title>
        <authorList>
            <person name="Yakimov M."/>
        </authorList>
    </citation>
    <scope>NUCLEOTIDE SEQUENCE [LARGE SCALE GENOMIC DNA]</scope>
    <source>
        <strain evidence="10 11">SVXNc</strain>
    </source>
</reference>
<dbReference type="InterPro" id="IPR047854">
    <property type="entry name" value="RFC_lid"/>
</dbReference>
<dbReference type="Gene3D" id="3.40.50.300">
    <property type="entry name" value="P-loop containing nucleotide triphosphate hydrolases"/>
    <property type="match status" value="1"/>
</dbReference>
<comment type="subunit">
    <text evidence="7">Heteromultimer composed of small subunits (RfcS) and large subunits (RfcL).</text>
</comment>
<dbReference type="SUPFAM" id="SSF52540">
    <property type="entry name" value="P-loop containing nucleoside triphosphate hydrolases"/>
    <property type="match status" value="1"/>
</dbReference>
<dbReference type="Gene3D" id="1.10.8.60">
    <property type="match status" value="1"/>
</dbReference>
<dbReference type="PANTHER" id="PTHR23389">
    <property type="entry name" value="CHROMOSOME TRANSMISSION FIDELITY FACTOR 18"/>
    <property type="match status" value="1"/>
</dbReference>
<evidence type="ECO:0000256" key="4">
    <source>
        <dbReference type="ARBA" id="ARBA00022741"/>
    </source>
</evidence>
<dbReference type="Gene3D" id="1.20.272.10">
    <property type="match status" value="1"/>
</dbReference>
<dbReference type="RefSeq" id="WP_347721673.1">
    <property type="nucleotide sequence ID" value="NZ_CP104395.1"/>
</dbReference>
<dbReference type="EMBL" id="CP104395">
    <property type="protein sequence ID" value="WEL19841.1"/>
    <property type="molecule type" value="Genomic_DNA"/>
</dbReference>
<sequence>MWVEKYRPKTLSEYRGASNQKEELTEWLEGWEKGDKPVLLYGQAGTGKTSLAEALANDHDLELVETNASDVRTKKKLKKELKEATRQASFFGKQKLILIDEVDGMSGNSDRGGTAELARIVDESRFPVIMTANDAYDNSIRNLRNKSKQVELNSVHTNSINAHLKEILENEGIEYEKSAVKTIARRGGGQIRSAINDLEAAARGKEKLTKEDVEVIGARDKEQDVFEALKMVFKTENADTAKRATDNLDEDAGTFIEWVRENIPREYQRSEDVTRAYDQISRADVFNGRIRNTMNWSLLKYVYHFSTIGVALAKNQKYSGWTKYQYPSKIRRMGSSRAARNKLESIEKKVGKKLHVSGREARAMLPFISGLLEENSELAEQLELEEDETEFISSF</sequence>
<dbReference type="SUPFAM" id="SSF48019">
    <property type="entry name" value="post-AAA+ oligomerization domain-like"/>
    <property type="match status" value="1"/>
</dbReference>
<protein>
    <recommendedName>
        <fullName evidence="2 7">Replication factor C large subunit</fullName>
        <shortName evidence="7">RFC large subunit</shortName>
    </recommendedName>
    <alternativeName>
        <fullName evidence="6 7">Clamp loader large subunit</fullName>
    </alternativeName>
</protein>
<feature type="binding site" evidence="7">
    <location>
        <begin position="42"/>
        <end position="49"/>
    </location>
    <ligand>
        <name>ATP</name>
        <dbReference type="ChEBI" id="CHEBI:30616"/>
    </ligand>
</feature>
<comment type="function">
    <text evidence="7">Part of the RFC clamp loader complex which loads the PCNA sliding clamp onto DNA.</text>
</comment>
<dbReference type="InterPro" id="IPR045085">
    <property type="entry name" value="HLD_clamp_pol_III_gamma_tau"/>
</dbReference>